<dbReference type="GO" id="GO:0003983">
    <property type="term" value="F:UTP:glucose-1-phosphate uridylyltransferase activity"/>
    <property type="evidence" value="ECO:0007669"/>
    <property type="project" value="UniProtKB-EC"/>
</dbReference>
<dbReference type="GO" id="GO:0006011">
    <property type="term" value="P:UDP-alpha-D-glucose metabolic process"/>
    <property type="evidence" value="ECO:0007669"/>
    <property type="project" value="InterPro"/>
</dbReference>
<protein>
    <recommendedName>
        <fullName evidence="2">UTP--glucose-1-phosphate uridylyltransferase</fullName>
        <ecNumber evidence="2">2.7.7.9</ecNumber>
    </recommendedName>
</protein>
<dbReference type="SUPFAM" id="SSF53448">
    <property type="entry name" value="Nucleotide-diphospho-sugar transferases"/>
    <property type="match status" value="1"/>
</dbReference>
<evidence type="ECO:0000313" key="8">
    <source>
        <dbReference type="Proteomes" id="UP000632195"/>
    </source>
</evidence>
<keyword evidence="3" id="KW-0808">Transferase</keyword>
<dbReference type="EC" id="2.7.7.9" evidence="2"/>
<name>A0AA37BPU5_9ARCH</name>
<dbReference type="RefSeq" id="WP_188679436.1">
    <property type="nucleotide sequence ID" value="NZ_BMNY01000001.1"/>
</dbReference>
<gene>
    <name evidence="7" type="primary">rfbA</name>
    <name evidence="7" type="ORF">GCM10007108_01220</name>
</gene>
<dbReference type="EMBL" id="BMNY01000001">
    <property type="protein sequence ID" value="GGM66788.1"/>
    <property type="molecule type" value="Genomic_DNA"/>
</dbReference>
<dbReference type="Pfam" id="PF00483">
    <property type="entry name" value="NTP_transferase"/>
    <property type="match status" value="1"/>
</dbReference>
<evidence type="ECO:0000256" key="4">
    <source>
        <dbReference type="ARBA" id="ARBA00022695"/>
    </source>
</evidence>
<evidence type="ECO:0000313" key="7">
    <source>
        <dbReference type="EMBL" id="GGM66788.1"/>
    </source>
</evidence>
<keyword evidence="4" id="KW-0548">Nucleotidyltransferase</keyword>
<accession>A0AA37BPU5</accession>
<reference evidence="7" key="1">
    <citation type="journal article" date="2014" name="Int. J. Syst. Evol. Microbiol.">
        <title>Complete genome sequence of Corynebacterium casei LMG S-19264T (=DSM 44701T), isolated from a smear-ripened cheese.</title>
        <authorList>
            <consortium name="US DOE Joint Genome Institute (JGI-PGF)"/>
            <person name="Walter F."/>
            <person name="Albersmeier A."/>
            <person name="Kalinowski J."/>
            <person name="Ruckert C."/>
        </authorList>
    </citation>
    <scope>NUCLEOTIDE SEQUENCE</scope>
    <source>
        <strain evidence="7">JCM 13583</strain>
    </source>
</reference>
<dbReference type="Proteomes" id="UP000632195">
    <property type="component" value="Unassembled WGS sequence"/>
</dbReference>
<feature type="domain" description="Nucleotidyl transferase" evidence="6">
    <location>
        <begin position="7"/>
        <end position="233"/>
    </location>
</feature>
<evidence type="ECO:0000256" key="1">
    <source>
        <dbReference type="ARBA" id="ARBA00006890"/>
    </source>
</evidence>
<keyword evidence="8" id="KW-1185">Reference proteome</keyword>
<evidence type="ECO:0000256" key="3">
    <source>
        <dbReference type="ARBA" id="ARBA00022679"/>
    </source>
</evidence>
<evidence type="ECO:0000256" key="2">
    <source>
        <dbReference type="ARBA" id="ARBA00012415"/>
    </source>
</evidence>
<evidence type="ECO:0000259" key="6">
    <source>
        <dbReference type="Pfam" id="PF00483"/>
    </source>
</evidence>
<organism evidence="7 8">
    <name type="scientific">Thermogymnomonas acidicola</name>
    <dbReference type="NCBI Taxonomy" id="399579"/>
    <lineage>
        <taxon>Archaea</taxon>
        <taxon>Methanobacteriati</taxon>
        <taxon>Thermoplasmatota</taxon>
        <taxon>Thermoplasmata</taxon>
        <taxon>Thermoplasmatales</taxon>
        <taxon>Thermogymnomonas</taxon>
    </lineage>
</organism>
<dbReference type="InterPro" id="IPR029044">
    <property type="entry name" value="Nucleotide-diphossugar_trans"/>
</dbReference>
<comment type="catalytic activity">
    <reaction evidence="5">
        <text>alpha-D-glucose 1-phosphate + UTP + H(+) = UDP-alpha-D-glucose + diphosphate</text>
        <dbReference type="Rhea" id="RHEA:19889"/>
        <dbReference type="ChEBI" id="CHEBI:15378"/>
        <dbReference type="ChEBI" id="CHEBI:33019"/>
        <dbReference type="ChEBI" id="CHEBI:46398"/>
        <dbReference type="ChEBI" id="CHEBI:58601"/>
        <dbReference type="ChEBI" id="CHEBI:58885"/>
        <dbReference type="EC" id="2.7.7.9"/>
    </reaction>
</comment>
<dbReference type="PANTHER" id="PTHR43197">
    <property type="entry name" value="UTP--GLUCOSE-1-PHOSPHATE URIDYLYLTRANSFERASE"/>
    <property type="match status" value="1"/>
</dbReference>
<comment type="caution">
    <text evidence="7">The sequence shown here is derived from an EMBL/GenBank/DDBJ whole genome shotgun (WGS) entry which is preliminary data.</text>
</comment>
<proteinExistence type="inferred from homology"/>
<dbReference type="InterPro" id="IPR005771">
    <property type="entry name" value="GalU_uridylyltTrfase_bac/arc"/>
</dbReference>
<evidence type="ECO:0000256" key="5">
    <source>
        <dbReference type="ARBA" id="ARBA00048128"/>
    </source>
</evidence>
<dbReference type="InterPro" id="IPR005835">
    <property type="entry name" value="NTP_transferase_dom"/>
</dbReference>
<reference evidence="7" key="2">
    <citation type="submission" date="2022-09" db="EMBL/GenBank/DDBJ databases">
        <authorList>
            <person name="Sun Q."/>
            <person name="Ohkuma M."/>
        </authorList>
    </citation>
    <scope>NUCLEOTIDE SEQUENCE</scope>
    <source>
        <strain evidence="7">JCM 13583</strain>
    </source>
</reference>
<dbReference type="AlphaFoldDB" id="A0AA37BPU5"/>
<dbReference type="Gene3D" id="3.90.550.10">
    <property type="entry name" value="Spore Coat Polysaccharide Biosynthesis Protein SpsA, Chain A"/>
    <property type="match status" value="1"/>
</dbReference>
<dbReference type="PANTHER" id="PTHR43197:SF1">
    <property type="entry name" value="UTP--GLUCOSE-1-PHOSPHATE URIDYLYLTRANSFERASE"/>
    <property type="match status" value="1"/>
</dbReference>
<comment type="similarity">
    <text evidence="1">Belongs to the UDPGP type 2 family.</text>
</comment>
<sequence length="244" mass="26836">MTGSMYGLVTAAGLGTRSGLDGKLRKELLPVYDRRDGRLVLRPMIDCVITRMLQVGCEHVVCVLDPNDTCTESYVSRNFPECEIVFQREKTGYGEAVRIGLSRVKGSKFLLNAGDGILLKTRSLASLMEAGSRADMALCLMEVDDPRRYGVAVVDGERVTGVEEKPHTPKSKLAMCAVYVLPTSIRSKLAGRQELTPAIDEAIRGGLACTYVRVEREDWASVGTKESYLDVLRRSYDSSTTFSP</sequence>